<name>A0A0F9K571_9ZZZZ</name>
<dbReference type="AlphaFoldDB" id="A0A0F9K571"/>
<accession>A0A0F9K571</accession>
<proteinExistence type="predicted"/>
<evidence type="ECO:0000313" key="1">
    <source>
        <dbReference type="EMBL" id="KKM69766.1"/>
    </source>
</evidence>
<feature type="non-terminal residue" evidence="1">
    <location>
        <position position="1"/>
    </location>
</feature>
<organism evidence="1">
    <name type="scientific">marine sediment metagenome</name>
    <dbReference type="NCBI Taxonomy" id="412755"/>
    <lineage>
        <taxon>unclassified sequences</taxon>
        <taxon>metagenomes</taxon>
        <taxon>ecological metagenomes</taxon>
    </lineage>
</organism>
<reference evidence="1" key="1">
    <citation type="journal article" date="2015" name="Nature">
        <title>Complex archaea that bridge the gap between prokaryotes and eukaryotes.</title>
        <authorList>
            <person name="Spang A."/>
            <person name="Saw J.H."/>
            <person name="Jorgensen S.L."/>
            <person name="Zaremba-Niedzwiedzka K."/>
            <person name="Martijn J."/>
            <person name="Lind A.E."/>
            <person name="van Eijk R."/>
            <person name="Schleper C."/>
            <person name="Guy L."/>
            <person name="Ettema T.J."/>
        </authorList>
    </citation>
    <scope>NUCLEOTIDE SEQUENCE</scope>
</reference>
<gene>
    <name evidence="1" type="ORF">LCGC14_1447620</name>
</gene>
<sequence>TVARIANIVKKDKRDHEGRTLPPGWQLPDRLRLIGWPGEGNAATPALALCIAALKARDSGDV</sequence>
<dbReference type="EMBL" id="LAZR01009936">
    <property type="protein sequence ID" value="KKM69766.1"/>
    <property type="molecule type" value="Genomic_DNA"/>
</dbReference>
<protein>
    <submittedName>
        <fullName evidence="1">Uncharacterized protein</fullName>
    </submittedName>
</protein>
<comment type="caution">
    <text evidence="1">The sequence shown here is derived from an EMBL/GenBank/DDBJ whole genome shotgun (WGS) entry which is preliminary data.</text>
</comment>